<dbReference type="PANTHER" id="PTHR35561">
    <property type="entry name" value="RNA 2',3'-CYCLIC PHOSPHODIESTERASE"/>
    <property type="match status" value="1"/>
</dbReference>
<keyword evidence="1 2" id="KW-0378">Hydrolase</keyword>
<dbReference type="HAMAP" id="MF_01940">
    <property type="entry name" value="RNA_CPDase"/>
    <property type="match status" value="1"/>
</dbReference>
<keyword evidence="4" id="KW-1185">Reference proteome</keyword>
<reference evidence="3" key="1">
    <citation type="submission" date="2021-04" db="EMBL/GenBank/DDBJ databases">
        <authorList>
            <person name="Yoon J."/>
        </authorList>
    </citation>
    <scope>NUCLEOTIDE SEQUENCE</scope>
    <source>
        <strain evidence="3">KMU-90</strain>
    </source>
</reference>
<dbReference type="AlphaFoldDB" id="A0A8J7WIB0"/>
<comment type="caution">
    <text evidence="3">The sequence shown here is derived from an EMBL/GenBank/DDBJ whole genome shotgun (WGS) entry which is preliminary data.</text>
</comment>
<dbReference type="EC" id="3.1.4.58" evidence="2"/>
<organism evidence="3 4">
    <name type="scientific">Thetidibacter halocola</name>
    <dbReference type="NCBI Taxonomy" id="2827239"/>
    <lineage>
        <taxon>Bacteria</taxon>
        <taxon>Pseudomonadati</taxon>
        <taxon>Pseudomonadota</taxon>
        <taxon>Alphaproteobacteria</taxon>
        <taxon>Rhodobacterales</taxon>
        <taxon>Roseobacteraceae</taxon>
        <taxon>Thetidibacter</taxon>
    </lineage>
</organism>
<dbReference type="InterPro" id="IPR004175">
    <property type="entry name" value="RNA_CPDase"/>
</dbReference>
<dbReference type="NCBIfam" id="TIGR02258">
    <property type="entry name" value="2_5_ligase"/>
    <property type="match status" value="1"/>
</dbReference>
<dbReference type="SUPFAM" id="SSF55144">
    <property type="entry name" value="LigT-like"/>
    <property type="match status" value="1"/>
</dbReference>
<evidence type="ECO:0000256" key="2">
    <source>
        <dbReference type="HAMAP-Rule" id="MF_01940"/>
    </source>
</evidence>
<feature type="active site" description="Proton donor" evidence="2">
    <location>
        <position position="36"/>
    </location>
</feature>
<name>A0A8J7WIB0_9RHOB</name>
<gene>
    <name evidence="3" type="primary">thpR</name>
    <name evidence="3" type="ORF">KB874_18805</name>
</gene>
<dbReference type="PANTHER" id="PTHR35561:SF1">
    <property type="entry name" value="RNA 2',3'-CYCLIC PHOSPHODIESTERASE"/>
    <property type="match status" value="1"/>
</dbReference>
<dbReference type="Gene3D" id="3.90.1140.10">
    <property type="entry name" value="Cyclic phosphodiesterase"/>
    <property type="match status" value="1"/>
</dbReference>
<sequence length="178" mass="19060">MRAFIALPLPDSSLPALVPLQRQLRVGRPVPPENLHLTLVFLDEQSDEALEALHGELLRLRVPAFPVTLRGLSTMGGDPPRILAAEADASPPLVALHKAVTGAARRAGLVLPARRFRPHVTLTRLGRGDSTARSPALAGLAGFHHETAPLTAFALYESILRPSGAEYEALAVYPLIPT</sequence>
<feature type="short sequence motif" description="HXTX 1" evidence="2">
    <location>
        <begin position="36"/>
        <end position="39"/>
    </location>
</feature>
<comment type="similarity">
    <text evidence="2">Belongs to the 2H phosphoesterase superfamily. ThpR family.</text>
</comment>
<proteinExistence type="inferred from homology"/>
<evidence type="ECO:0000313" key="3">
    <source>
        <dbReference type="EMBL" id="MBS0126141.1"/>
    </source>
</evidence>
<protein>
    <recommendedName>
        <fullName evidence="2">RNA 2',3'-cyclic phosphodiesterase</fullName>
        <shortName evidence="2">RNA 2',3'-CPDase</shortName>
        <ecNumber evidence="2">3.1.4.58</ecNumber>
    </recommendedName>
</protein>
<dbReference type="Proteomes" id="UP000681356">
    <property type="component" value="Unassembled WGS sequence"/>
</dbReference>
<dbReference type="InterPro" id="IPR009097">
    <property type="entry name" value="Cyclic_Pdiesterase"/>
</dbReference>
<comment type="catalytic activity">
    <reaction evidence="2">
        <text>a 3'-end 2',3'-cyclophospho-ribonucleotide-RNA + H2O = a 3'-end 2'-phospho-ribonucleotide-RNA + H(+)</text>
        <dbReference type="Rhea" id="RHEA:11828"/>
        <dbReference type="Rhea" id="RHEA-COMP:10464"/>
        <dbReference type="Rhea" id="RHEA-COMP:17353"/>
        <dbReference type="ChEBI" id="CHEBI:15377"/>
        <dbReference type="ChEBI" id="CHEBI:15378"/>
        <dbReference type="ChEBI" id="CHEBI:83064"/>
        <dbReference type="ChEBI" id="CHEBI:173113"/>
        <dbReference type="EC" id="3.1.4.58"/>
    </reaction>
</comment>
<comment type="function">
    <text evidence="2">Hydrolyzes RNA 2',3'-cyclic phosphodiester to an RNA 2'-phosphomonoester.</text>
</comment>
<evidence type="ECO:0000256" key="1">
    <source>
        <dbReference type="ARBA" id="ARBA00022801"/>
    </source>
</evidence>
<feature type="active site" description="Proton acceptor" evidence="2">
    <location>
        <position position="119"/>
    </location>
</feature>
<dbReference type="Pfam" id="PF13563">
    <property type="entry name" value="2_5_RNA_ligase2"/>
    <property type="match status" value="1"/>
</dbReference>
<accession>A0A8J7WIB0</accession>
<dbReference type="GO" id="GO:0008664">
    <property type="term" value="F:RNA 2',3'-cyclic 3'-phosphodiesterase activity"/>
    <property type="evidence" value="ECO:0007669"/>
    <property type="project" value="UniProtKB-EC"/>
</dbReference>
<dbReference type="EMBL" id="JAGTUU010000008">
    <property type="protein sequence ID" value="MBS0126141.1"/>
    <property type="molecule type" value="Genomic_DNA"/>
</dbReference>
<evidence type="ECO:0000313" key="4">
    <source>
        <dbReference type="Proteomes" id="UP000681356"/>
    </source>
</evidence>
<feature type="short sequence motif" description="HXTX 2" evidence="2">
    <location>
        <begin position="119"/>
        <end position="122"/>
    </location>
</feature>
<dbReference type="GO" id="GO:0004113">
    <property type="term" value="F:2',3'-cyclic-nucleotide 3'-phosphodiesterase activity"/>
    <property type="evidence" value="ECO:0007669"/>
    <property type="project" value="InterPro"/>
</dbReference>
<dbReference type="RefSeq" id="WP_212538097.1">
    <property type="nucleotide sequence ID" value="NZ_JAGTUU010000008.1"/>
</dbReference>